<comment type="caution">
    <text evidence="2">The sequence shown here is derived from an EMBL/GenBank/DDBJ whole genome shotgun (WGS) entry which is preliminary data.</text>
</comment>
<organism evidence="2 3">
    <name type="scientific">Rosa chinensis</name>
    <name type="common">China rose</name>
    <dbReference type="NCBI Taxonomy" id="74649"/>
    <lineage>
        <taxon>Eukaryota</taxon>
        <taxon>Viridiplantae</taxon>
        <taxon>Streptophyta</taxon>
        <taxon>Embryophyta</taxon>
        <taxon>Tracheophyta</taxon>
        <taxon>Spermatophyta</taxon>
        <taxon>Magnoliopsida</taxon>
        <taxon>eudicotyledons</taxon>
        <taxon>Gunneridae</taxon>
        <taxon>Pentapetalae</taxon>
        <taxon>rosids</taxon>
        <taxon>fabids</taxon>
        <taxon>Rosales</taxon>
        <taxon>Rosaceae</taxon>
        <taxon>Rosoideae</taxon>
        <taxon>Rosoideae incertae sedis</taxon>
        <taxon>Rosa</taxon>
    </lineage>
</organism>
<dbReference type="STRING" id="74649.A0A2P6R731"/>
<dbReference type="InterPro" id="IPR036047">
    <property type="entry name" value="F-box-like_dom_sf"/>
</dbReference>
<dbReference type="Gene3D" id="1.20.1280.50">
    <property type="match status" value="1"/>
</dbReference>
<dbReference type="CDD" id="cd22160">
    <property type="entry name" value="F-box_AtFBL13-like"/>
    <property type="match status" value="1"/>
</dbReference>
<dbReference type="InterPro" id="IPR032675">
    <property type="entry name" value="LRR_dom_sf"/>
</dbReference>
<dbReference type="Gramene" id="PRQ42243">
    <property type="protein sequence ID" value="PRQ42243"/>
    <property type="gene ID" value="RchiOBHm_Chr3g0455511"/>
</dbReference>
<dbReference type="OMA" id="FVSISIH"/>
<dbReference type="InterPro" id="IPR055357">
    <property type="entry name" value="LRR_At1g61320_AtMIF1"/>
</dbReference>
<dbReference type="Proteomes" id="UP000238479">
    <property type="component" value="Chromosome 3"/>
</dbReference>
<dbReference type="EMBL" id="PDCK01000041">
    <property type="protein sequence ID" value="PRQ42243.1"/>
    <property type="molecule type" value="Genomic_DNA"/>
</dbReference>
<evidence type="ECO:0000313" key="2">
    <source>
        <dbReference type="EMBL" id="PRQ42243.1"/>
    </source>
</evidence>
<accession>A0A2P6R731</accession>
<dbReference type="PANTHER" id="PTHR31639">
    <property type="entry name" value="F-BOX PROTEIN-LIKE"/>
    <property type="match status" value="1"/>
</dbReference>
<dbReference type="SUPFAM" id="SSF81383">
    <property type="entry name" value="F-box domain"/>
    <property type="match status" value="1"/>
</dbReference>
<evidence type="ECO:0000313" key="3">
    <source>
        <dbReference type="Proteomes" id="UP000238479"/>
    </source>
</evidence>
<sequence length="435" mass="49760">MFECFFPKYIYIRSSFAVIKLTCASMGLKMELDRLSSLPDDVTEKILERLPLKEAVRTSVLSRKWRYKSEMLQTLLFHNNCVSTQSHPTYSFANIVDHVLLLHKGPIHRFELSFNGKLATRDIDRWIFHLSRNPVVEQMILDNFEGDIYNIPSCLFSFQDIVYLELYRCLLNPPSTFKGFGSLKSLDLWSVTLAQHVFDNLIGCSPVLEILKLQRCDGFTNLKIDAPKLWFIYIIGAFEDFNLVGSSNLVDASFDLQVIVDQRGNCTSFGNLLKFFDHQLPHIRRLTIKRNFLKYLSIGALPEKLPKPCQYLNFLSLDMSFDNPDEISTVLCLLRGSPALKEPKILVDPEKDHAAVGEVGSCLYDNYNCAYTQLRFVEITKISGVKAQLDFIESLLLSSPVLERMTVQPASVDGFLKLVKDLLLFKRAEIMVLDP</sequence>
<dbReference type="SUPFAM" id="SSF52047">
    <property type="entry name" value="RNI-like"/>
    <property type="match status" value="1"/>
</dbReference>
<dbReference type="Gene3D" id="3.80.10.10">
    <property type="entry name" value="Ribonuclease Inhibitor"/>
    <property type="match status" value="1"/>
</dbReference>
<gene>
    <name evidence="2" type="ORF">RchiOBHm_Chr3g0455511</name>
</gene>
<protein>
    <submittedName>
        <fullName evidence="2">Putative F-box domain, FBD domain, leucine-rich repeat domain, L domain-containing protein</fullName>
    </submittedName>
</protein>
<dbReference type="InterPro" id="IPR053781">
    <property type="entry name" value="F-box_AtFBL13-like"/>
</dbReference>
<reference evidence="2 3" key="1">
    <citation type="journal article" date="2018" name="Nat. Genet.">
        <title>The Rosa genome provides new insights in the design of modern roses.</title>
        <authorList>
            <person name="Bendahmane M."/>
        </authorList>
    </citation>
    <scope>NUCLEOTIDE SEQUENCE [LARGE SCALE GENOMIC DNA]</scope>
    <source>
        <strain evidence="3">cv. Old Blush</strain>
    </source>
</reference>
<dbReference type="InterPro" id="IPR001810">
    <property type="entry name" value="F-box_dom"/>
</dbReference>
<dbReference type="PROSITE" id="PS50181">
    <property type="entry name" value="FBOX"/>
    <property type="match status" value="1"/>
</dbReference>
<dbReference type="Pfam" id="PF23622">
    <property type="entry name" value="LRR_At1g61320_AtMIF1"/>
    <property type="match status" value="1"/>
</dbReference>
<dbReference type="PANTHER" id="PTHR31639:SF93">
    <property type="entry name" value="F-BOX_FBD_LRR PROTEIN"/>
    <property type="match status" value="1"/>
</dbReference>
<name>A0A2P6R731_ROSCH</name>
<dbReference type="Pfam" id="PF00646">
    <property type="entry name" value="F-box"/>
    <property type="match status" value="1"/>
</dbReference>
<proteinExistence type="predicted"/>
<dbReference type="AlphaFoldDB" id="A0A2P6R731"/>
<evidence type="ECO:0000259" key="1">
    <source>
        <dbReference type="PROSITE" id="PS50181"/>
    </source>
</evidence>
<keyword evidence="3" id="KW-1185">Reference proteome</keyword>
<dbReference type="SMART" id="SM00256">
    <property type="entry name" value="FBOX"/>
    <property type="match status" value="1"/>
</dbReference>
<feature type="domain" description="F-box" evidence="1">
    <location>
        <begin position="32"/>
        <end position="80"/>
    </location>
</feature>